<dbReference type="KEGG" id="cput:CONPUDRAFT_101922"/>
<organism evidence="7 8">
    <name type="scientific">Coniophora puteana (strain RWD-64-598)</name>
    <name type="common">Brown rot fungus</name>
    <dbReference type="NCBI Taxonomy" id="741705"/>
    <lineage>
        <taxon>Eukaryota</taxon>
        <taxon>Fungi</taxon>
        <taxon>Dikarya</taxon>
        <taxon>Basidiomycota</taxon>
        <taxon>Agaricomycotina</taxon>
        <taxon>Agaricomycetes</taxon>
        <taxon>Agaricomycetidae</taxon>
        <taxon>Boletales</taxon>
        <taxon>Coniophorineae</taxon>
        <taxon>Coniophoraceae</taxon>
        <taxon>Coniophora</taxon>
    </lineage>
</organism>
<keyword evidence="4" id="KW-0560">Oxidoreductase</keyword>
<evidence type="ECO:0000256" key="4">
    <source>
        <dbReference type="ARBA" id="ARBA00023002"/>
    </source>
</evidence>
<evidence type="ECO:0000313" key="7">
    <source>
        <dbReference type="EMBL" id="EIW83221.1"/>
    </source>
</evidence>
<dbReference type="Pfam" id="PF00724">
    <property type="entry name" value="Oxidored_FMN"/>
    <property type="match status" value="1"/>
</dbReference>
<dbReference type="PANTHER" id="PTHR43656">
    <property type="entry name" value="BINDING OXIDOREDUCTASE, PUTATIVE (AFU_ORTHOLOGUE AFUA_2G08260)-RELATED"/>
    <property type="match status" value="1"/>
</dbReference>
<reference evidence="8" key="1">
    <citation type="journal article" date="2012" name="Science">
        <title>The Paleozoic origin of enzymatic lignin decomposition reconstructed from 31 fungal genomes.</title>
        <authorList>
            <person name="Floudas D."/>
            <person name="Binder M."/>
            <person name="Riley R."/>
            <person name="Barry K."/>
            <person name="Blanchette R.A."/>
            <person name="Henrissat B."/>
            <person name="Martinez A.T."/>
            <person name="Otillar R."/>
            <person name="Spatafora J.W."/>
            <person name="Yadav J.S."/>
            <person name="Aerts A."/>
            <person name="Benoit I."/>
            <person name="Boyd A."/>
            <person name="Carlson A."/>
            <person name="Copeland A."/>
            <person name="Coutinho P.M."/>
            <person name="de Vries R.P."/>
            <person name="Ferreira P."/>
            <person name="Findley K."/>
            <person name="Foster B."/>
            <person name="Gaskell J."/>
            <person name="Glotzer D."/>
            <person name="Gorecki P."/>
            <person name="Heitman J."/>
            <person name="Hesse C."/>
            <person name="Hori C."/>
            <person name="Igarashi K."/>
            <person name="Jurgens J.A."/>
            <person name="Kallen N."/>
            <person name="Kersten P."/>
            <person name="Kohler A."/>
            <person name="Kuees U."/>
            <person name="Kumar T.K.A."/>
            <person name="Kuo A."/>
            <person name="LaButti K."/>
            <person name="Larrondo L.F."/>
            <person name="Lindquist E."/>
            <person name="Ling A."/>
            <person name="Lombard V."/>
            <person name="Lucas S."/>
            <person name="Lundell T."/>
            <person name="Martin R."/>
            <person name="McLaughlin D.J."/>
            <person name="Morgenstern I."/>
            <person name="Morin E."/>
            <person name="Murat C."/>
            <person name="Nagy L.G."/>
            <person name="Nolan M."/>
            <person name="Ohm R.A."/>
            <person name="Patyshakuliyeva A."/>
            <person name="Rokas A."/>
            <person name="Ruiz-Duenas F.J."/>
            <person name="Sabat G."/>
            <person name="Salamov A."/>
            <person name="Samejima M."/>
            <person name="Schmutz J."/>
            <person name="Slot J.C."/>
            <person name="St John F."/>
            <person name="Stenlid J."/>
            <person name="Sun H."/>
            <person name="Sun S."/>
            <person name="Syed K."/>
            <person name="Tsang A."/>
            <person name="Wiebenga A."/>
            <person name="Young D."/>
            <person name="Pisabarro A."/>
            <person name="Eastwood D.C."/>
            <person name="Martin F."/>
            <person name="Cullen D."/>
            <person name="Grigoriev I.V."/>
            <person name="Hibbett D.S."/>
        </authorList>
    </citation>
    <scope>NUCLEOTIDE SEQUENCE [LARGE SCALE GENOMIC DNA]</scope>
    <source>
        <strain evidence="8">RWD-64-598 SS2</strain>
    </source>
</reference>
<name>A0A5M3MX67_CONPW</name>
<dbReference type="EMBL" id="JH711576">
    <property type="protein sequence ID" value="EIW83221.1"/>
    <property type="molecule type" value="Genomic_DNA"/>
</dbReference>
<dbReference type="GO" id="GO:0016491">
    <property type="term" value="F:oxidoreductase activity"/>
    <property type="evidence" value="ECO:0007669"/>
    <property type="project" value="UniProtKB-KW"/>
</dbReference>
<accession>A0A5M3MX67</accession>
<keyword evidence="5" id="KW-1133">Transmembrane helix</keyword>
<evidence type="ECO:0000256" key="2">
    <source>
        <dbReference type="ARBA" id="ARBA00022630"/>
    </source>
</evidence>
<dbReference type="OMA" id="NAMIFKE"/>
<dbReference type="RefSeq" id="XP_007767040.1">
    <property type="nucleotide sequence ID" value="XM_007768850.1"/>
</dbReference>
<keyword evidence="5" id="KW-0812">Transmembrane</keyword>
<dbReference type="AlphaFoldDB" id="A0A5M3MX67"/>
<dbReference type="InterPro" id="IPR001155">
    <property type="entry name" value="OxRdtase_FMN_N"/>
</dbReference>
<feature type="transmembrane region" description="Helical" evidence="5">
    <location>
        <begin position="496"/>
        <end position="516"/>
    </location>
</feature>
<keyword evidence="3" id="KW-0288">FMN</keyword>
<dbReference type="GO" id="GO:0010181">
    <property type="term" value="F:FMN binding"/>
    <property type="evidence" value="ECO:0007669"/>
    <property type="project" value="InterPro"/>
</dbReference>
<keyword evidence="8" id="KW-1185">Reference proteome</keyword>
<dbReference type="SUPFAM" id="SSF51395">
    <property type="entry name" value="FMN-linked oxidoreductases"/>
    <property type="match status" value="1"/>
</dbReference>
<dbReference type="GeneID" id="19198325"/>
<dbReference type="InterPro" id="IPR013785">
    <property type="entry name" value="Aldolase_TIM"/>
</dbReference>
<keyword evidence="2" id="KW-0285">Flavoprotein</keyword>
<gene>
    <name evidence="7" type="ORF">CONPUDRAFT_101922</name>
</gene>
<feature type="domain" description="NADH:flavin oxidoreductase/NADH oxidase N-terminal" evidence="6">
    <location>
        <begin position="160"/>
        <end position="279"/>
    </location>
</feature>
<dbReference type="Gene3D" id="3.20.20.70">
    <property type="entry name" value="Aldolase class I"/>
    <property type="match status" value="1"/>
</dbReference>
<keyword evidence="5" id="KW-0472">Membrane</keyword>
<dbReference type="Proteomes" id="UP000053558">
    <property type="component" value="Unassembled WGS sequence"/>
</dbReference>
<proteinExistence type="inferred from homology"/>
<evidence type="ECO:0000259" key="6">
    <source>
        <dbReference type="Pfam" id="PF00724"/>
    </source>
</evidence>
<comment type="similarity">
    <text evidence="1">Belongs to the NADH:flavin oxidoreductase/NADH oxidase family.</text>
</comment>
<evidence type="ECO:0000256" key="3">
    <source>
        <dbReference type="ARBA" id="ARBA00022643"/>
    </source>
</evidence>
<evidence type="ECO:0000313" key="8">
    <source>
        <dbReference type="Proteomes" id="UP000053558"/>
    </source>
</evidence>
<evidence type="ECO:0000256" key="5">
    <source>
        <dbReference type="SAM" id="Phobius"/>
    </source>
</evidence>
<dbReference type="OrthoDB" id="1663137at2759"/>
<protein>
    <submittedName>
        <fullName evidence="7">FMN-linked oxidoreductase</fullName>
    </submittedName>
</protein>
<dbReference type="InterPro" id="IPR051799">
    <property type="entry name" value="NADH_flavin_oxidoreductase"/>
</dbReference>
<evidence type="ECO:0000256" key="1">
    <source>
        <dbReference type="ARBA" id="ARBA00005979"/>
    </source>
</evidence>
<comment type="caution">
    <text evidence="7">The sequence shown here is derived from an EMBL/GenBank/DDBJ whole genome shotgun (WGS) entry which is preliminary data.</text>
</comment>
<dbReference type="PANTHER" id="PTHR43656:SF2">
    <property type="entry name" value="BINDING OXIDOREDUCTASE, PUTATIVE (AFU_ORTHOLOGUE AFUA_2G08260)-RELATED"/>
    <property type="match status" value="1"/>
</dbReference>
<sequence length="517" mass="55583">MYEHLASFSGGPPNDYHLGLYSTWADSSSPWGMVMTGNVQVARGHQTLGRDMLVPVQLTDDAVAPYARLARAIHGLDSGISSTDANPDGTGNGTLAIMQLSHAGRQSPNIIGGRGFFESPLSASSIRVGTSKRRRQSGHASYLLNDLIANFSYWLLFQKPREMSIADIDELVQQFINGAILATRSGFDGVQIHAAHGYLLSQFLSSKTNKRHDAYSASPETVLNLLQRLVTGIRAVTPKNFILGIKINSADYMDSDDAGTQGHSQKEVEAEQEKRALDHVRALASWGTLDFIEISGGDYENPDFMESSLPPTKSRRQAFFSSFSRLAVQTIASLPTPQQQRPLILLTGGLRTPAALSSALTAGHADLLGIGRGAILCPHLPALLASGAAAAAEPDLPLGRDPDLRTGASPLENAVSALTANVKLIGAGFDMAWYVVNIRRMALAGMRGSRTNGTSESDDEHGAGRGQIPDYELSRMGALLDMWCWTAPGDDWAWKFWATGLGCAVLLLAFAMVSYAR</sequence>